<evidence type="ECO:0000256" key="1">
    <source>
        <dbReference type="ARBA" id="ARBA00023125"/>
    </source>
</evidence>
<dbReference type="InterPro" id="IPR050109">
    <property type="entry name" value="HTH-type_TetR-like_transc_reg"/>
</dbReference>
<dbReference type="GO" id="GO:0000976">
    <property type="term" value="F:transcription cis-regulatory region binding"/>
    <property type="evidence" value="ECO:0007669"/>
    <property type="project" value="TreeGrafter"/>
</dbReference>
<evidence type="ECO:0000313" key="4">
    <source>
        <dbReference type="EMBL" id="SMA48879.1"/>
    </source>
</evidence>
<dbReference type="SUPFAM" id="SSF46689">
    <property type="entry name" value="Homeodomain-like"/>
    <property type="match status" value="1"/>
</dbReference>
<dbReference type="Gene3D" id="1.10.357.10">
    <property type="entry name" value="Tetracycline Repressor, domain 2"/>
    <property type="match status" value="1"/>
</dbReference>
<dbReference type="PRINTS" id="PR00455">
    <property type="entry name" value="HTHTETR"/>
</dbReference>
<dbReference type="PANTHER" id="PTHR30055:SF226">
    <property type="entry name" value="HTH-TYPE TRANSCRIPTIONAL REGULATOR PKSA"/>
    <property type="match status" value="1"/>
</dbReference>
<proteinExistence type="predicted"/>
<feature type="DNA-binding region" description="H-T-H motif" evidence="2">
    <location>
        <begin position="36"/>
        <end position="55"/>
    </location>
</feature>
<name>A0A1X7AM14_9GAMM</name>
<accession>A0A1X7AM14</accession>
<sequence>MARGRPLNPEKQEIARQALREAARTLLQQKSYRSITIRELAEQAGMQSAMVSYYFGSKEGLFIDLLEQSGERRQQFLMELSRKVLSTPERAIPLLVDNVVDLLASEPWVVKLFQDEILTQESSLREHFMQAIPNRLKTYLQTLLHQLISLGILRSDLKIEFLVTTLMSNLLYPFVAEPVMSRMMNLDHETLCSREWKDHLIGILSRALENPGEQL</sequence>
<evidence type="ECO:0000256" key="2">
    <source>
        <dbReference type="PROSITE-ProRule" id="PRU00335"/>
    </source>
</evidence>
<dbReference type="RefSeq" id="WP_087111178.1">
    <property type="nucleotide sequence ID" value="NZ_CBCSCN010000006.1"/>
</dbReference>
<dbReference type="OrthoDB" id="2356263at2"/>
<dbReference type="SUPFAM" id="SSF48498">
    <property type="entry name" value="Tetracyclin repressor-like, C-terminal domain"/>
    <property type="match status" value="1"/>
</dbReference>
<evidence type="ECO:0000259" key="3">
    <source>
        <dbReference type="PROSITE" id="PS50977"/>
    </source>
</evidence>
<dbReference type="PANTHER" id="PTHR30055">
    <property type="entry name" value="HTH-TYPE TRANSCRIPTIONAL REGULATOR RUTR"/>
    <property type="match status" value="1"/>
</dbReference>
<reference evidence="4 5" key="1">
    <citation type="submission" date="2017-03" db="EMBL/GenBank/DDBJ databases">
        <authorList>
            <person name="Afonso C.L."/>
            <person name="Miller P.J."/>
            <person name="Scott M.A."/>
            <person name="Spackman E."/>
            <person name="Goraichik I."/>
            <person name="Dimitrov K.M."/>
            <person name="Suarez D.L."/>
            <person name="Swayne D.E."/>
        </authorList>
    </citation>
    <scope>NUCLEOTIDE SEQUENCE [LARGE SCALE GENOMIC DNA]</scope>
    <source>
        <strain evidence="4">SB41UT1</strain>
    </source>
</reference>
<dbReference type="InterPro" id="IPR001647">
    <property type="entry name" value="HTH_TetR"/>
</dbReference>
<feature type="domain" description="HTH tetR-type" evidence="3">
    <location>
        <begin position="13"/>
        <end position="73"/>
    </location>
</feature>
<dbReference type="GO" id="GO:0003700">
    <property type="term" value="F:DNA-binding transcription factor activity"/>
    <property type="evidence" value="ECO:0007669"/>
    <property type="project" value="TreeGrafter"/>
</dbReference>
<organism evidence="4 5">
    <name type="scientific">Parendozoicomonas haliclonae</name>
    <dbReference type="NCBI Taxonomy" id="1960125"/>
    <lineage>
        <taxon>Bacteria</taxon>
        <taxon>Pseudomonadati</taxon>
        <taxon>Pseudomonadota</taxon>
        <taxon>Gammaproteobacteria</taxon>
        <taxon>Oceanospirillales</taxon>
        <taxon>Endozoicomonadaceae</taxon>
        <taxon>Parendozoicomonas</taxon>
    </lineage>
</organism>
<dbReference type="Proteomes" id="UP000196573">
    <property type="component" value="Unassembled WGS sequence"/>
</dbReference>
<dbReference type="InterPro" id="IPR009057">
    <property type="entry name" value="Homeodomain-like_sf"/>
</dbReference>
<dbReference type="InterPro" id="IPR036271">
    <property type="entry name" value="Tet_transcr_reg_TetR-rel_C_sf"/>
</dbReference>
<dbReference type="InterPro" id="IPR041474">
    <property type="entry name" value="NicS_C"/>
</dbReference>
<dbReference type="Pfam" id="PF00440">
    <property type="entry name" value="TetR_N"/>
    <property type="match status" value="1"/>
</dbReference>
<dbReference type="AlphaFoldDB" id="A0A1X7AM14"/>
<dbReference type="PROSITE" id="PS50977">
    <property type="entry name" value="HTH_TETR_2"/>
    <property type="match status" value="1"/>
</dbReference>
<dbReference type="Pfam" id="PF17938">
    <property type="entry name" value="TetR_C_29"/>
    <property type="match status" value="1"/>
</dbReference>
<protein>
    <submittedName>
        <fullName evidence="4">HTH-type transcriptional repressor AcnR</fullName>
    </submittedName>
</protein>
<keyword evidence="1 2" id="KW-0238">DNA-binding</keyword>
<dbReference type="EMBL" id="FWPT01000006">
    <property type="protein sequence ID" value="SMA48879.1"/>
    <property type="molecule type" value="Genomic_DNA"/>
</dbReference>
<evidence type="ECO:0000313" key="5">
    <source>
        <dbReference type="Proteomes" id="UP000196573"/>
    </source>
</evidence>
<gene>
    <name evidence="4" type="primary">acnR</name>
    <name evidence="4" type="ORF">EHSB41UT_02947</name>
</gene>
<keyword evidence="5" id="KW-1185">Reference proteome</keyword>